<feature type="non-terminal residue" evidence="1">
    <location>
        <position position="1"/>
    </location>
</feature>
<protein>
    <submittedName>
        <fullName evidence="1">350_t:CDS:1</fullName>
    </submittedName>
</protein>
<dbReference type="SMART" id="SM00367">
    <property type="entry name" value="LRR_CC"/>
    <property type="match status" value="2"/>
</dbReference>
<dbReference type="OrthoDB" id="2218971at2759"/>
<feature type="non-terminal residue" evidence="1">
    <location>
        <position position="121"/>
    </location>
</feature>
<dbReference type="InterPro" id="IPR006553">
    <property type="entry name" value="Leu-rich_rpt_Cys-con_subtyp"/>
</dbReference>
<reference evidence="1" key="1">
    <citation type="submission" date="2022-08" db="EMBL/GenBank/DDBJ databases">
        <authorList>
            <person name="Kallberg Y."/>
            <person name="Tangrot J."/>
            <person name="Rosling A."/>
        </authorList>
    </citation>
    <scope>NUCLEOTIDE SEQUENCE</scope>
    <source>
        <strain evidence="1">Wild A</strain>
    </source>
</reference>
<dbReference type="SUPFAM" id="SSF52047">
    <property type="entry name" value="RNI-like"/>
    <property type="match status" value="1"/>
</dbReference>
<organism evidence="1 2">
    <name type="scientific">Funneliformis geosporum</name>
    <dbReference type="NCBI Taxonomy" id="1117311"/>
    <lineage>
        <taxon>Eukaryota</taxon>
        <taxon>Fungi</taxon>
        <taxon>Fungi incertae sedis</taxon>
        <taxon>Mucoromycota</taxon>
        <taxon>Glomeromycotina</taxon>
        <taxon>Glomeromycetes</taxon>
        <taxon>Glomerales</taxon>
        <taxon>Glomeraceae</taxon>
        <taxon>Funneliformis</taxon>
    </lineage>
</organism>
<dbReference type="InterPro" id="IPR032675">
    <property type="entry name" value="LRR_dom_sf"/>
</dbReference>
<dbReference type="InterPro" id="IPR001611">
    <property type="entry name" value="Leu-rich_rpt"/>
</dbReference>
<dbReference type="AlphaFoldDB" id="A0A9W4T5U0"/>
<dbReference type="EMBL" id="CAMKVN010012333">
    <property type="protein sequence ID" value="CAI2195356.1"/>
    <property type="molecule type" value="Genomic_DNA"/>
</dbReference>
<comment type="caution">
    <text evidence="1">The sequence shown here is derived from an EMBL/GenBank/DDBJ whole genome shotgun (WGS) entry which is preliminary data.</text>
</comment>
<evidence type="ECO:0000313" key="1">
    <source>
        <dbReference type="EMBL" id="CAI2195356.1"/>
    </source>
</evidence>
<dbReference type="Proteomes" id="UP001153678">
    <property type="component" value="Unassembled WGS sequence"/>
</dbReference>
<accession>A0A9W4T5U0</accession>
<dbReference type="Gene3D" id="3.80.10.10">
    <property type="entry name" value="Ribonuclease Inhibitor"/>
    <property type="match status" value="1"/>
</dbReference>
<sequence length="121" mass="13767">SGGGRKPVYSSKLTHLKITHYQLSRLRQLDLSCCEITDIIIEEIARSSLNLKYLNLRRCYKISKEAVDQVVSLNPKINIVNFVDTIIPPDFISAFSDFLGQHANNQNSVLSQIYWQPNSTL</sequence>
<proteinExistence type="predicted"/>
<evidence type="ECO:0000313" key="2">
    <source>
        <dbReference type="Proteomes" id="UP001153678"/>
    </source>
</evidence>
<dbReference type="Pfam" id="PF13516">
    <property type="entry name" value="LRR_6"/>
    <property type="match status" value="1"/>
</dbReference>
<gene>
    <name evidence="1" type="ORF">FWILDA_LOCUS17035</name>
</gene>
<name>A0A9W4T5U0_9GLOM</name>
<keyword evidence="2" id="KW-1185">Reference proteome</keyword>